<organism evidence="2 3">
    <name type="scientific">Streptomyces fimbriatus</name>
    <dbReference type="NCBI Taxonomy" id="68197"/>
    <lineage>
        <taxon>Bacteria</taxon>
        <taxon>Bacillati</taxon>
        <taxon>Actinomycetota</taxon>
        <taxon>Actinomycetes</taxon>
        <taxon>Kitasatosporales</taxon>
        <taxon>Streptomycetaceae</taxon>
        <taxon>Streptomyces</taxon>
    </lineage>
</organism>
<accession>A0ABW0D2A5</accession>
<sequence>MTRRDPKAEVRQLLHELCVDLGFCLPPQERHRPQEEPPADADGPTDAVFEAEGTDPGLDERLRQQVRERADRQVRYSGNRSGTFLTRIIPSTGEVTSYPSPVRAPDGFAVRGRRAVLTRRDHNRRSVELTRAEFDGTTWTVTDRRALDVPGRVVLRCGQGRDGTLWLRAGDTWLRIEA</sequence>
<feature type="region of interest" description="Disordered" evidence="1">
    <location>
        <begin position="27"/>
        <end position="59"/>
    </location>
</feature>
<dbReference type="Proteomes" id="UP001596156">
    <property type="component" value="Unassembled WGS sequence"/>
</dbReference>
<evidence type="ECO:0000313" key="3">
    <source>
        <dbReference type="Proteomes" id="UP001596156"/>
    </source>
</evidence>
<dbReference type="EMBL" id="JBHSKL010000009">
    <property type="protein sequence ID" value="MFC5224483.1"/>
    <property type="molecule type" value="Genomic_DNA"/>
</dbReference>
<keyword evidence="3" id="KW-1185">Reference proteome</keyword>
<protein>
    <submittedName>
        <fullName evidence="2">Uncharacterized protein</fullName>
    </submittedName>
</protein>
<evidence type="ECO:0000256" key="1">
    <source>
        <dbReference type="SAM" id="MobiDB-lite"/>
    </source>
</evidence>
<comment type="caution">
    <text evidence="2">The sequence shown here is derived from an EMBL/GenBank/DDBJ whole genome shotgun (WGS) entry which is preliminary data.</text>
</comment>
<proteinExistence type="predicted"/>
<dbReference type="RefSeq" id="WP_344645724.1">
    <property type="nucleotide sequence ID" value="NZ_BAAASS010000019.1"/>
</dbReference>
<reference evidence="3" key="1">
    <citation type="journal article" date="2019" name="Int. J. Syst. Evol. Microbiol.">
        <title>The Global Catalogue of Microorganisms (GCM) 10K type strain sequencing project: providing services to taxonomists for standard genome sequencing and annotation.</title>
        <authorList>
            <consortium name="The Broad Institute Genomics Platform"/>
            <consortium name="The Broad Institute Genome Sequencing Center for Infectious Disease"/>
            <person name="Wu L."/>
            <person name="Ma J."/>
        </authorList>
    </citation>
    <scope>NUCLEOTIDE SEQUENCE [LARGE SCALE GENOMIC DNA]</scope>
    <source>
        <strain evidence="3">CCM 8479</strain>
    </source>
</reference>
<evidence type="ECO:0000313" key="2">
    <source>
        <dbReference type="EMBL" id="MFC5224483.1"/>
    </source>
</evidence>
<name>A0ABW0D2A5_STRFI</name>
<gene>
    <name evidence="2" type="ORF">ACFPN6_07705</name>
</gene>